<feature type="transmembrane region" description="Helical" evidence="1">
    <location>
        <begin position="21"/>
        <end position="45"/>
    </location>
</feature>
<organism evidence="3 4">
    <name type="scientific">Arabidopsis thaliana</name>
    <name type="common">Mouse-ear cress</name>
    <dbReference type="NCBI Taxonomy" id="3702"/>
    <lineage>
        <taxon>Eukaryota</taxon>
        <taxon>Viridiplantae</taxon>
        <taxon>Streptophyta</taxon>
        <taxon>Embryophyta</taxon>
        <taxon>Tracheophyta</taxon>
        <taxon>Spermatophyta</taxon>
        <taxon>Magnoliopsida</taxon>
        <taxon>eudicotyledons</taxon>
        <taxon>Gunneridae</taxon>
        <taxon>Pentapetalae</taxon>
        <taxon>rosids</taxon>
        <taxon>malvids</taxon>
        <taxon>Brassicales</taxon>
        <taxon>Brassicaceae</taxon>
        <taxon>Camelineae</taxon>
        <taxon>Arabidopsis</taxon>
    </lineage>
</organism>
<protein>
    <recommendedName>
        <fullName evidence="6">Transmembrane protein</fullName>
    </recommendedName>
</protein>
<dbReference type="PANTHER" id="PTHR33306:SF40">
    <property type="entry name" value="EXPRESSED PROTEIN"/>
    <property type="match status" value="1"/>
</dbReference>
<feature type="transmembrane region" description="Helical" evidence="1">
    <location>
        <begin position="108"/>
        <end position="129"/>
    </location>
</feature>
<dbReference type="EMBL" id="CACSHJ010000096">
    <property type="protein sequence ID" value="CAA0406929.1"/>
    <property type="molecule type" value="Genomic_DNA"/>
</dbReference>
<dbReference type="EMBL" id="LUHQ01000005">
    <property type="protein sequence ID" value="OAO91902.1"/>
    <property type="molecule type" value="Genomic_DNA"/>
</dbReference>
<keyword evidence="1" id="KW-0812">Transmembrane</keyword>
<reference evidence="2 5" key="3">
    <citation type="submission" date="2019-12" db="EMBL/GenBank/DDBJ databases">
        <authorList>
            <person name="Jiao W.-B."/>
            <person name="Schneeberger K."/>
        </authorList>
    </citation>
    <scope>NUCLEOTIDE SEQUENCE [LARGE SCALE GENOMIC DNA]</scope>
    <source>
        <strain evidence="5">cv. C24</strain>
    </source>
</reference>
<reference evidence="3" key="2">
    <citation type="submission" date="2016-03" db="EMBL/GenBank/DDBJ databases">
        <title>Full-length assembly of Arabidopsis thaliana Ler reveals the complement of translocations and inversions.</title>
        <authorList>
            <person name="Zapata L."/>
            <person name="Schneeberger K."/>
            <person name="Ossowski S."/>
        </authorList>
    </citation>
    <scope>NUCLEOTIDE SEQUENCE [LARGE SCALE GENOMIC DNA]</scope>
    <source>
        <tissue evidence="3">Leaf</tissue>
    </source>
</reference>
<evidence type="ECO:0008006" key="6">
    <source>
        <dbReference type="Google" id="ProtNLM"/>
    </source>
</evidence>
<feature type="transmembrane region" description="Helical" evidence="1">
    <location>
        <begin position="65"/>
        <end position="87"/>
    </location>
</feature>
<dbReference type="PANTHER" id="PTHR33306">
    <property type="entry name" value="EXPRESSED PROTEIN-RELATED-RELATED"/>
    <property type="match status" value="1"/>
</dbReference>
<keyword evidence="1" id="KW-1133">Transmembrane helix</keyword>
<reference evidence="4" key="1">
    <citation type="journal article" date="2016" name="Proc. Natl. Acad. Sci. U.S.A.">
        <title>Chromosome-level assembly of Arabidopsis thaliana Ler reveals the extent of translocation and inversion polymorphisms.</title>
        <authorList>
            <person name="Zapata L."/>
            <person name="Ding J."/>
            <person name="Willing E.M."/>
            <person name="Hartwig B."/>
            <person name="Bezdan D."/>
            <person name="Jiao W.B."/>
            <person name="Patel V."/>
            <person name="Velikkakam James G."/>
            <person name="Koornneef M."/>
            <person name="Ossowski S."/>
            <person name="Schneeberger K."/>
        </authorList>
    </citation>
    <scope>NUCLEOTIDE SEQUENCE [LARGE SCALE GENOMIC DNA]</scope>
    <source>
        <strain evidence="4">cv. Landsberg erecta</strain>
    </source>
</reference>
<evidence type="ECO:0000256" key="1">
    <source>
        <dbReference type="SAM" id="Phobius"/>
    </source>
</evidence>
<name>A0A178UFM0_ARATH</name>
<proteinExistence type="predicted"/>
<dbReference type="AlphaFoldDB" id="A0A178UFM0"/>
<evidence type="ECO:0000313" key="4">
    <source>
        <dbReference type="Proteomes" id="UP000078284"/>
    </source>
</evidence>
<keyword evidence="1" id="KW-0472">Membrane</keyword>
<accession>A0A5S9YCI1</accession>
<dbReference type="ExpressionAtlas" id="A0A178UFM0">
    <property type="expression patterns" value="baseline and differential"/>
</dbReference>
<accession>A0A178UFM0</accession>
<evidence type="ECO:0000313" key="5">
    <source>
        <dbReference type="Proteomes" id="UP000434276"/>
    </source>
</evidence>
<gene>
    <name evidence="3" type="ordered locus">AXX17_At5g39960</name>
    <name evidence="2" type="ORF">C24_LOCUS24222</name>
</gene>
<dbReference type="Proteomes" id="UP000434276">
    <property type="component" value="Unassembled WGS sequence"/>
</dbReference>
<evidence type="ECO:0000313" key="2">
    <source>
        <dbReference type="EMBL" id="CAA0406929.1"/>
    </source>
</evidence>
<evidence type="ECO:0000313" key="3">
    <source>
        <dbReference type="EMBL" id="OAO91902.1"/>
    </source>
</evidence>
<sequence>MGWFIKERRGGSWKRGWLEETLLTSSAPPLTLLALLAIISLLLFLSSYPRYKYEVEKTAANLKLFMLFLPILFVFVLVSLSFVHRLLFKSSYSVRANQAKSLFGEGNFPWGVLLMLILLLLLVSKQSYFHSLWYPTL</sequence>
<dbReference type="Proteomes" id="UP000078284">
    <property type="component" value="Chromosome 5"/>
</dbReference>